<evidence type="ECO:0000313" key="2">
    <source>
        <dbReference type="EMBL" id="GLQ04926.1"/>
    </source>
</evidence>
<dbReference type="InterPro" id="IPR003741">
    <property type="entry name" value="LUD_dom"/>
</dbReference>
<sequence>MTAREKILGRIRAQKKRGPLAGADADLLKQRIADHARNIVPERSRLPKAGQVDLFQTKMEGLGATTERVASAADIPARIRDYLSQKNLPTRIKVSPSEILTGLGWDTVPMIEVVVGAGTEEDMVGLSPAFAGIAETGTLMMLSGPETPSTVNFLPENHIAVLKVSDMVGAFEEAWDALRAAHGEALPRTVNLISGPSRTADIEQTLIMGAHGPKTLHVILVEDGT</sequence>
<proteinExistence type="predicted"/>
<reference evidence="2" key="1">
    <citation type="journal article" date="2014" name="Int. J. Syst. Evol. Microbiol.">
        <title>Complete genome of a new Firmicutes species belonging to the dominant human colonic microbiota ('Ruminococcus bicirculans') reveals two chromosomes and a selective capacity to utilize plant glucans.</title>
        <authorList>
            <consortium name="NISC Comparative Sequencing Program"/>
            <person name="Wegmann U."/>
            <person name="Louis P."/>
            <person name="Goesmann A."/>
            <person name="Henrissat B."/>
            <person name="Duncan S.H."/>
            <person name="Flint H.J."/>
        </authorList>
    </citation>
    <scope>NUCLEOTIDE SEQUENCE</scope>
    <source>
        <strain evidence="2">NBRC 103408</strain>
    </source>
</reference>
<dbReference type="PANTHER" id="PTHR43682:SF1">
    <property type="entry name" value="LACTATE UTILIZATION PROTEIN C"/>
    <property type="match status" value="1"/>
</dbReference>
<evidence type="ECO:0000313" key="3">
    <source>
        <dbReference type="Proteomes" id="UP001161409"/>
    </source>
</evidence>
<comment type="caution">
    <text evidence="2">The sequence shown here is derived from an EMBL/GenBank/DDBJ whole genome shotgun (WGS) entry which is preliminary data.</text>
</comment>
<keyword evidence="3" id="KW-1185">Reference proteome</keyword>
<dbReference type="RefSeq" id="WP_169558965.1">
    <property type="nucleotide sequence ID" value="NZ_BSNF01000001.1"/>
</dbReference>
<dbReference type="InterPro" id="IPR037171">
    <property type="entry name" value="NagB/RpiA_transferase-like"/>
</dbReference>
<gene>
    <name evidence="2" type="ORF">GCM10007924_01470</name>
</gene>
<reference evidence="2" key="2">
    <citation type="submission" date="2023-01" db="EMBL/GenBank/DDBJ databases">
        <title>Draft genome sequence of Sneathiella chinensis strain NBRC 103408.</title>
        <authorList>
            <person name="Sun Q."/>
            <person name="Mori K."/>
        </authorList>
    </citation>
    <scope>NUCLEOTIDE SEQUENCE</scope>
    <source>
        <strain evidence="2">NBRC 103408</strain>
    </source>
</reference>
<dbReference type="SUPFAM" id="SSF100950">
    <property type="entry name" value="NagB/RpiA/CoA transferase-like"/>
    <property type="match status" value="1"/>
</dbReference>
<organism evidence="2 3">
    <name type="scientific">Sneathiella chinensis</name>
    <dbReference type="NCBI Taxonomy" id="349750"/>
    <lineage>
        <taxon>Bacteria</taxon>
        <taxon>Pseudomonadati</taxon>
        <taxon>Pseudomonadota</taxon>
        <taxon>Alphaproteobacteria</taxon>
        <taxon>Sneathiellales</taxon>
        <taxon>Sneathiellaceae</taxon>
        <taxon>Sneathiella</taxon>
    </lineage>
</organism>
<dbReference type="Pfam" id="PF02589">
    <property type="entry name" value="LUD_dom"/>
    <property type="match status" value="1"/>
</dbReference>
<dbReference type="Gene3D" id="3.40.50.10420">
    <property type="entry name" value="NagB/RpiA/CoA transferase-like"/>
    <property type="match status" value="1"/>
</dbReference>
<protein>
    <recommendedName>
        <fullName evidence="1">LUD domain-containing protein</fullName>
    </recommendedName>
</protein>
<dbReference type="PANTHER" id="PTHR43682">
    <property type="entry name" value="LACTATE UTILIZATION PROTEIN C"/>
    <property type="match status" value="1"/>
</dbReference>
<dbReference type="Proteomes" id="UP001161409">
    <property type="component" value="Unassembled WGS sequence"/>
</dbReference>
<accession>A0ABQ5U0I0</accession>
<evidence type="ECO:0000259" key="1">
    <source>
        <dbReference type="Pfam" id="PF02589"/>
    </source>
</evidence>
<feature type="domain" description="LUD" evidence="1">
    <location>
        <begin position="124"/>
        <end position="221"/>
    </location>
</feature>
<dbReference type="InterPro" id="IPR024185">
    <property type="entry name" value="FTHF_cligase-like_sf"/>
</dbReference>
<dbReference type="EMBL" id="BSNF01000001">
    <property type="protein sequence ID" value="GLQ04926.1"/>
    <property type="molecule type" value="Genomic_DNA"/>
</dbReference>
<name>A0ABQ5U0I0_9PROT</name>